<dbReference type="GO" id="GO:0030788">
    <property type="term" value="F:precorrin-2 C20-methyltransferase activity"/>
    <property type="evidence" value="ECO:0007669"/>
    <property type="project" value="UniProtKB-EC"/>
</dbReference>
<evidence type="ECO:0000313" key="10">
    <source>
        <dbReference type="Proteomes" id="UP000660861"/>
    </source>
</evidence>
<dbReference type="GO" id="GO:0032259">
    <property type="term" value="P:methylation"/>
    <property type="evidence" value="ECO:0007669"/>
    <property type="project" value="UniProtKB-KW"/>
</dbReference>
<dbReference type="PIRSF" id="PIRSF036427">
    <property type="entry name" value="Precrrn-2_mtase"/>
    <property type="match status" value="1"/>
</dbReference>
<sequence>MKGTLYGVGVGPGAPELVTKKAVRVMEESDVIALPASGAGDCAALRIARRAADIEGKELLFLPLPMVRDGRALRQSREEAAKRLCRELEKGRQAAFLTLGDPTVYSTYLYLHRLVEEAGYPAYIIPGVPSFCAAAARLGESLCENGEMLHIVPASYDGALDALSLPGTKVLMKAGRTAAGLRDTLEKRDLLSRTRLVVDCGMEGEKVYPTLEGQEIPESYFSLYIIKDEED</sequence>
<keyword evidence="5 9" id="KW-0808">Transferase</keyword>
<evidence type="ECO:0000256" key="2">
    <source>
        <dbReference type="ARBA" id="ARBA00005879"/>
    </source>
</evidence>
<keyword evidence="10" id="KW-1185">Reference proteome</keyword>
<dbReference type="GO" id="GO:0009236">
    <property type="term" value="P:cobalamin biosynthetic process"/>
    <property type="evidence" value="ECO:0007669"/>
    <property type="project" value="UniProtKB-UniRule"/>
</dbReference>
<accession>A0A926EA96</accession>
<keyword evidence="3" id="KW-0169">Cobalamin biosynthesis</keyword>
<evidence type="ECO:0000313" key="9">
    <source>
        <dbReference type="EMBL" id="MBC8569290.1"/>
    </source>
</evidence>
<evidence type="ECO:0000256" key="1">
    <source>
        <dbReference type="ARBA" id="ARBA00004953"/>
    </source>
</evidence>
<dbReference type="EMBL" id="JACRTC010000001">
    <property type="protein sequence ID" value="MBC8569290.1"/>
    <property type="molecule type" value="Genomic_DNA"/>
</dbReference>
<reference evidence="9" key="1">
    <citation type="submission" date="2020-08" db="EMBL/GenBank/DDBJ databases">
        <title>Genome public.</title>
        <authorList>
            <person name="Liu C."/>
            <person name="Sun Q."/>
        </authorList>
    </citation>
    <scope>NUCLEOTIDE SEQUENCE</scope>
    <source>
        <strain evidence="9">NSJ-54</strain>
    </source>
</reference>
<evidence type="ECO:0000256" key="5">
    <source>
        <dbReference type="ARBA" id="ARBA00022679"/>
    </source>
</evidence>
<dbReference type="Gene3D" id="3.40.1010.10">
    <property type="entry name" value="Cobalt-precorrin-4 Transmethylase, Domain 1"/>
    <property type="match status" value="1"/>
</dbReference>
<evidence type="ECO:0000256" key="3">
    <source>
        <dbReference type="ARBA" id="ARBA00022573"/>
    </source>
</evidence>
<dbReference type="PANTHER" id="PTHR43467:SF2">
    <property type="entry name" value="COBALT-PRECORRIN-2 C(20)-METHYLTRANSFERASE"/>
    <property type="match status" value="1"/>
</dbReference>
<dbReference type="InterPro" id="IPR014777">
    <property type="entry name" value="4pyrrole_Mease_sub1"/>
</dbReference>
<keyword evidence="6" id="KW-0949">S-adenosyl-L-methionine</keyword>
<dbReference type="SUPFAM" id="SSF53790">
    <property type="entry name" value="Tetrapyrrole methylase"/>
    <property type="match status" value="1"/>
</dbReference>
<protein>
    <submittedName>
        <fullName evidence="9">Precorrin-2 C(20)-methyltransferase</fullName>
        <ecNumber evidence="9">2.1.1.130</ecNumber>
    </submittedName>
</protein>
<feature type="domain" description="Tetrapyrrole methylase" evidence="8">
    <location>
        <begin position="4"/>
        <end position="211"/>
    </location>
</feature>
<dbReference type="InterPro" id="IPR000878">
    <property type="entry name" value="4pyrrol_Mease"/>
</dbReference>
<dbReference type="AlphaFoldDB" id="A0A926EA96"/>
<evidence type="ECO:0000256" key="4">
    <source>
        <dbReference type="ARBA" id="ARBA00022603"/>
    </source>
</evidence>
<dbReference type="EC" id="2.1.1.130" evidence="9"/>
<keyword evidence="4 9" id="KW-0489">Methyltransferase</keyword>
<comment type="similarity">
    <text evidence="2 7">Belongs to the precorrin methyltransferase family.</text>
</comment>
<dbReference type="Gene3D" id="3.30.950.10">
    <property type="entry name" value="Methyltransferase, Cobalt-precorrin-4 Transmethylase, Domain 2"/>
    <property type="match status" value="1"/>
</dbReference>
<dbReference type="RefSeq" id="WP_262396397.1">
    <property type="nucleotide sequence ID" value="NZ_JACRTC010000001.1"/>
</dbReference>
<dbReference type="PANTHER" id="PTHR43467">
    <property type="entry name" value="COBALT-PRECORRIN-2 C(20)-METHYLTRANSFERASE"/>
    <property type="match status" value="1"/>
</dbReference>
<dbReference type="InterPro" id="IPR006364">
    <property type="entry name" value="CobI/CbiL/CobIJ_dom"/>
</dbReference>
<evidence type="ECO:0000256" key="6">
    <source>
        <dbReference type="ARBA" id="ARBA00022691"/>
    </source>
</evidence>
<evidence type="ECO:0000259" key="8">
    <source>
        <dbReference type="Pfam" id="PF00590"/>
    </source>
</evidence>
<comment type="caution">
    <text evidence="9">The sequence shown here is derived from an EMBL/GenBank/DDBJ whole genome shotgun (WGS) entry which is preliminary data.</text>
</comment>
<name>A0A926EA96_9FIRM</name>
<organism evidence="9 10">
    <name type="scientific">Zongyangia hominis</name>
    <dbReference type="NCBI Taxonomy" id="2763677"/>
    <lineage>
        <taxon>Bacteria</taxon>
        <taxon>Bacillati</taxon>
        <taxon>Bacillota</taxon>
        <taxon>Clostridia</taxon>
        <taxon>Eubacteriales</taxon>
        <taxon>Oscillospiraceae</taxon>
        <taxon>Zongyangia</taxon>
    </lineage>
</organism>
<dbReference type="InterPro" id="IPR012382">
    <property type="entry name" value="CobI/CbiL"/>
</dbReference>
<dbReference type="NCBIfam" id="TIGR01467">
    <property type="entry name" value="cobI_cbiL"/>
    <property type="match status" value="1"/>
</dbReference>
<dbReference type="InterPro" id="IPR014776">
    <property type="entry name" value="4pyrrole_Mease_sub2"/>
</dbReference>
<evidence type="ECO:0000256" key="7">
    <source>
        <dbReference type="PIRNR" id="PIRNR036427"/>
    </source>
</evidence>
<dbReference type="Proteomes" id="UP000660861">
    <property type="component" value="Unassembled WGS sequence"/>
</dbReference>
<gene>
    <name evidence="9" type="primary">cobI</name>
    <name evidence="9" type="ORF">H8709_00405</name>
</gene>
<dbReference type="Pfam" id="PF00590">
    <property type="entry name" value="TP_methylase"/>
    <property type="match status" value="1"/>
</dbReference>
<proteinExistence type="inferred from homology"/>
<dbReference type="InterPro" id="IPR035996">
    <property type="entry name" value="4pyrrol_Methylase_sf"/>
</dbReference>
<dbReference type="CDD" id="cd11645">
    <property type="entry name" value="Precorrin_2_C20_MT"/>
    <property type="match status" value="1"/>
</dbReference>
<comment type="pathway">
    <text evidence="1">Cofactor biosynthesis; adenosylcobalamin biosynthesis.</text>
</comment>